<dbReference type="InterPro" id="IPR049427">
    <property type="entry name" value="Acyl-ACP_TE_C"/>
</dbReference>
<feature type="domain" description="Acyl-ACP thioesterase N-terminal hotdog" evidence="8">
    <location>
        <begin position="3"/>
        <end position="117"/>
    </location>
</feature>
<keyword evidence="2" id="KW-0444">Lipid biosynthesis</keyword>
<dbReference type="Gene3D" id="3.10.129.10">
    <property type="entry name" value="Hotdog Thioesterase"/>
    <property type="match status" value="2"/>
</dbReference>
<protein>
    <submittedName>
        <fullName evidence="10">Acyl-[acyl-carrier-protein] thioesterase</fullName>
    </submittedName>
</protein>
<dbReference type="SUPFAM" id="SSF54637">
    <property type="entry name" value="Thioesterase/thiol ester dehydrase-isomerase"/>
    <property type="match status" value="2"/>
</dbReference>
<name>A0A6M0GYS6_9CLOT</name>
<evidence type="ECO:0000256" key="7">
    <source>
        <dbReference type="ARBA" id="ARBA00023160"/>
    </source>
</evidence>
<accession>A0A6M0GYS6</accession>
<evidence type="ECO:0000259" key="8">
    <source>
        <dbReference type="Pfam" id="PF01643"/>
    </source>
</evidence>
<comment type="caution">
    <text evidence="10">The sequence shown here is derived from an EMBL/GenBank/DDBJ whole genome shotgun (WGS) entry which is preliminary data.</text>
</comment>
<organism evidence="10 11">
    <name type="scientific">Clostridium senegalense</name>
    <dbReference type="NCBI Taxonomy" id="1465809"/>
    <lineage>
        <taxon>Bacteria</taxon>
        <taxon>Bacillati</taxon>
        <taxon>Bacillota</taxon>
        <taxon>Clostridia</taxon>
        <taxon>Eubacteriales</taxon>
        <taxon>Clostridiaceae</taxon>
        <taxon>Clostridium</taxon>
    </lineage>
</organism>
<evidence type="ECO:0000256" key="2">
    <source>
        <dbReference type="ARBA" id="ARBA00022516"/>
    </source>
</evidence>
<evidence type="ECO:0000256" key="1">
    <source>
        <dbReference type="ARBA" id="ARBA00006500"/>
    </source>
</evidence>
<dbReference type="InterPro" id="IPR002864">
    <property type="entry name" value="Acyl-ACP_thioesterase_NHD"/>
</dbReference>
<evidence type="ECO:0000313" key="10">
    <source>
        <dbReference type="EMBL" id="NEU03660.1"/>
    </source>
</evidence>
<dbReference type="EMBL" id="JAAGPU010000002">
    <property type="protein sequence ID" value="NEU03660.1"/>
    <property type="molecule type" value="Genomic_DNA"/>
</dbReference>
<evidence type="ECO:0000256" key="6">
    <source>
        <dbReference type="ARBA" id="ARBA00023098"/>
    </source>
</evidence>
<keyword evidence="4" id="KW-0276">Fatty acid metabolism</keyword>
<sequence length="249" mass="29905">MSNIFKKSYKIKFYETDFTQKIKTHSIVNYMQETSSLHSEVLGDGYEALGKKGMYWVVSRIKLDMIKYPKWNEEITIETWPGGLDRMFFLRSFRIYGENNEHMGDIDAAYLLIDKKSPLPYKPKEEDIPYEVIKDRFKQYKRINKIRFNKDEGELIGKRKVRYNDIDLNNHVNNAKYVEWVEDCFKTEDFKEKRISSIQVNFIKEAKEGQKILFYKYDVKEEKNSYYIQGKDKETDVELFQAKISFKNM</sequence>
<dbReference type="PANTHER" id="PTHR31727">
    <property type="entry name" value="OLEOYL-ACYL CARRIER PROTEIN THIOESTERASE 1, CHLOROPLASTIC"/>
    <property type="match status" value="1"/>
</dbReference>
<evidence type="ECO:0000256" key="3">
    <source>
        <dbReference type="ARBA" id="ARBA00022801"/>
    </source>
</evidence>
<keyword evidence="6" id="KW-0443">Lipid metabolism</keyword>
<dbReference type="GO" id="GO:0000036">
    <property type="term" value="F:acyl carrier activity"/>
    <property type="evidence" value="ECO:0007669"/>
    <property type="project" value="TreeGrafter"/>
</dbReference>
<evidence type="ECO:0000313" key="11">
    <source>
        <dbReference type="Proteomes" id="UP000481872"/>
    </source>
</evidence>
<dbReference type="InterPro" id="IPR045023">
    <property type="entry name" value="FATA/B"/>
</dbReference>
<keyword evidence="7" id="KW-0275">Fatty acid biosynthesis</keyword>
<comment type="similarity">
    <text evidence="1">Belongs to the acyl-ACP thioesterase family.</text>
</comment>
<dbReference type="Proteomes" id="UP000481872">
    <property type="component" value="Unassembled WGS sequence"/>
</dbReference>
<dbReference type="Pfam" id="PF01643">
    <property type="entry name" value="Acyl-ACP_TE"/>
    <property type="match status" value="1"/>
</dbReference>
<dbReference type="RefSeq" id="WP_199868966.1">
    <property type="nucleotide sequence ID" value="NZ_JAAGPU010000002.1"/>
</dbReference>
<keyword evidence="3" id="KW-0378">Hydrolase</keyword>
<keyword evidence="5" id="KW-0809">Transit peptide</keyword>
<dbReference type="Pfam" id="PF20791">
    <property type="entry name" value="Acyl-ACP_TE_C"/>
    <property type="match status" value="1"/>
</dbReference>
<dbReference type="InterPro" id="IPR029069">
    <property type="entry name" value="HotDog_dom_sf"/>
</dbReference>
<reference evidence="10 11" key="1">
    <citation type="submission" date="2020-02" db="EMBL/GenBank/DDBJ databases">
        <title>Genome assembly of a novel Clostridium senegalense strain.</title>
        <authorList>
            <person name="Gupta T.B."/>
            <person name="Jauregui R."/>
            <person name="Maclean P."/>
            <person name="Nawarathana A."/>
            <person name="Brightwell G."/>
        </authorList>
    </citation>
    <scope>NUCLEOTIDE SEQUENCE [LARGE SCALE GENOMIC DNA]</scope>
    <source>
        <strain evidence="10 11">AGRFS4</strain>
    </source>
</reference>
<evidence type="ECO:0000256" key="5">
    <source>
        <dbReference type="ARBA" id="ARBA00022946"/>
    </source>
</evidence>
<proteinExistence type="inferred from homology"/>
<dbReference type="PANTHER" id="PTHR31727:SF6">
    <property type="entry name" value="OLEOYL-ACYL CARRIER PROTEIN THIOESTERASE 1, CHLOROPLASTIC"/>
    <property type="match status" value="1"/>
</dbReference>
<dbReference type="AlphaFoldDB" id="A0A6M0GYS6"/>
<dbReference type="CDD" id="cd00586">
    <property type="entry name" value="4HBT"/>
    <property type="match status" value="1"/>
</dbReference>
<feature type="domain" description="Acyl-ACP thioesterase-like C-terminal" evidence="9">
    <location>
        <begin position="156"/>
        <end position="247"/>
    </location>
</feature>
<evidence type="ECO:0000256" key="4">
    <source>
        <dbReference type="ARBA" id="ARBA00022832"/>
    </source>
</evidence>
<dbReference type="GO" id="GO:0016297">
    <property type="term" value="F:fatty acyl-[ACP] hydrolase activity"/>
    <property type="evidence" value="ECO:0007669"/>
    <property type="project" value="InterPro"/>
</dbReference>
<gene>
    <name evidence="10" type="ORF">G3M99_02080</name>
</gene>
<evidence type="ECO:0000259" key="9">
    <source>
        <dbReference type="Pfam" id="PF20791"/>
    </source>
</evidence>
<keyword evidence="11" id="KW-1185">Reference proteome</keyword>